<reference evidence="9 10" key="1">
    <citation type="submission" date="2022-10" db="EMBL/GenBank/DDBJ databases">
        <title>High-quality genome sequences of two octocoral-associated bacteria, Endozoicomonas euniceicola EF212 and Endozoicomonas gorgoniicola PS125.</title>
        <authorList>
            <person name="Chiou Y.-J."/>
            <person name="Chen Y.-H."/>
        </authorList>
    </citation>
    <scope>NUCLEOTIDE SEQUENCE [LARGE SCALE GENOMIC DNA]</scope>
    <source>
        <strain evidence="9 10">PS125</strain>
    </source>
</reference>
<feature type="domain" description="ABC transmembrane type-1" evidence="8">
    <location>
        <begin position="365"/>
        <end position="558"/>
    </location>
</feature>
<feature type="transmembrane region" description="Helical" evidence="7">
    <location>
        <begin position="403"/>
        <end position="424"/>
    </location>
</feature>
<feature type="transmembrane region" description="Helical" evidence="7">
    <location>
        <begin position="163"/>
        <end position="185"/>
    </location>
</feature>
<comment type="caution">
    <text evidence="9">The sequence shown here is derived from an EMBL/GenBank/DDBJ whole genome shotgun (WGS) entry which is preliminary data.</text>
</comment>
<feature type="transmembrane region" description="Helical" evidence="7">
    <location>
        <begin position="369"/>
        <end position="391"/>
    </location>
</feature>
<evidence type="ECO:0000256" key="2">
    <source>
        <dbReference type="ARBA" id="ARBA00022448"/>
    </source>
</evidence>
<evidence type="ECO:0000313" key="9">
    <source>
        <dbReference type="EMBL" id="MCW7555943.1"/>
    </source>
</evidence>
<dbReference type="PANTHER" id="PTHR30183:SF6">
    <property type="entry name" value="INNER MEMBRANE ABC TRANSPORTER PERMEASE PROTEIN YNJC"/>
    <property type="match status" value="1"/>
</dbReference>
<dbReference type="Pfam" id="PF00528">
    <property type="entry name" value="BPD_transp_1"/>
    <property type="match status" value="1"/>
</dbReference>
<dbReference type="PANTHER" id="PTHR30183">
    <property type="entry name" value="MOLYBDENUM TRANSPORT SYSTEM PERMEASE PROTEIN MODB"/>
    <property type="match status" value="1"/>
</dbReference>
<dbReference type="Gene3D" id="1.10.3720.10">
    <property type="entry name" value="MetI-like"/>
    <property type="match status" value="2"/>
</dbReference>
<evidence type="ECO:0000256" key="7">
    <source>
        <dbReference type="RuleBase" id="RU363032"/>
    </source>
</evidence>
<keyword evidence="2 7" id="KW-0813">Transport</keyword>
<comment type="subcellular location">
    <subcellularLocation>
        <location evidence="1 7">Cell membrane</location>
        <topology evidence="1 7">Multi-pass membrane protein</topology>
    </subcellularLocation>
</comment>
<evidence type="ECO:0000313" key="10">
    <source>
        <dbReference type="Proteomes" id="UP001209854"/>
    </source>
</evidence>
<dbReference type="CDD" id="cd06261">
    <property type="entry name" value="TM_PBP2"/>
    <property type="match status" value="1"/>
</dbReference>
<dbReference type="RefSeq" id="WP_262565676.1">
    <property type="nucleotide sequence ID" value="NZ_JAPFCC010000001.1"/>
</dbReference>
<organism evidence="9 10">
    <name type="scientific">Endozoicomonas gorgoniicola</name>
    <dbReference type="NCBI Taxonomy" id="1234144"/>
    <lineage>
        <taxon>Bacteria</taxon>
        <taxon>Pseudomonadati</taxon>
        <taxon>Pseudomonadota</taxon>
        <taxon>Gammaproteobacteria</taxon>
        <taxon>Oceanospirillales</taxon>
        <taxon>Endozoicomonadaceae</taxon>
        <taxon>Endozoicomonas</taxon>
    </lineage>
</organism>
<feature type="transmembrane region" description="Helical" evidence="7">
    <location>
        <begin position="436"/>
        <end position="457"/>
    </location>
</feature>
<evidence type="ECO:0000256" key="1">
    <source>
        <dbReference type="ARBA" id="ARBA00004651"/>
    </source>
</evidence>
<dbReference type="EMBL" id="JAPFCC010000001">
    <property type="protein sequence ID" value="MCW7555943.1"/>
    <property type="molecule type" value="Genomic_DNA"/>
</dbReference>
<keyword evidence="3" id="KW-1003">Cell membrane</keyword>
<comment type="similarity">
    <text evidence="7">Belongs to the binding-protein-dependent transport system permease family.</text>
</comment>
<dbReference type="PROSITE" id="PS50928">
    <property type="entry name" value="ABC_TM1"/>
    <property type="match status" value="2"/>
</dbReference>
<keyword evidence="10" id="KW-1185">Reference proteome</keyword>
<accession>A0ABT3N3M3</accession>
<evidence type="ECO:0000256" key="3">
    <source>
        <dbReference type="ARBA" id="ARBA00022475"/>
    </source>
</evidence>
<dbReference type="Proteomes" id="UP001209854">
    <property type="component" value="Unassembled WGS sequence"/>
</dbReference>
<feature type="transmembrane region" description="Helical" evidence="7">
    <location>
        <begin position="224"/>
        <end position="246"/>
    </location>
</feature>
<evidence type="ECO:0000256" key="4">
    <source>
        <dbReference type="ARBA" id="ARBA00022692"/>
    </source>
</evidence>
<feature type="transmembrane region" description="Helical" evidence="7">
    <location>
        <begin position="490"/>
        <end position="511"/>
    </location>
</feature>
<feature type="transmembrane region" description="Helical" evidence="7">
    <location>
        <begin position="75"/>
        <end position="101"/>
    </location>
</feature>
<feature type="transmembrane region" description="Helical" evidence="7">
    <location>
        <begin position="266"/>
        <end position="289"/>
    </location>
</feature>
<evidence type="ECO:0000256" key="6">
    <source>
        <dbReference type="ARBA" id="ARBA00023136"/>
    </source>
</evidence>
<feature type="domain" description="ABC transmembrane type-1" evidence="8">
    <location>
        <begin position="75"/>
        <end position="285"/>
    </location>
</feature>
<dbReference type="InterPro" id="IPR000515">
    <property type="entry name" value="MetI-like"/>
</dbReference>
<dbReference type="InterPro" id="IPR035906">
    <property type="entry name" value="MetI-like_sf"/>
</dbReference>
<feature type="transmembrane region" description="Helical" evidence="7">
    <location>
        <begin position="312"/>
        <end position="340"/>
    </location>
</feature>
<keyword evidence="4 7" id="KW-0812">Transmembrane</keyword>
<sequence length="569" mass="63185">MSDVNRSVFSVQAVLKAGTFMVVLCCLVPLFAGVAGLVLPAMGYYPALGFDAFSTTMLHQVWQQLFGWPGLSQSVWLSLFTGLTATFLALVITLTLISLLWGGRFWNWVTLYIAPALALPHVAFAIGLGFLIAPSGWLVRVMVPFTGWSEPPLWLTVNDPQGFSLILMLLIKSVPFLLLMCVGILQQLQPQRQLMMAQSLGYDRIQAWWKVLVPQLYKQLKLPLYAVLVYGVTVVDATLIIGPQLPAPLAVLVLRWFQNPDLNFRLLASAGAILLLLVTLGGLFFWAMVERLLAPVAHRVWLNGRKQVRHPVLWLAFSTLPVLALLSIGANSVLLIWSFAGRWRFPDILPSVTTLQYWQHHFAMLADPLLLALKLGLVSSLTAVVASLVTLEYQNHRGRFWPLMLPCIALLIPQMTLFAGLPAAGESLFGAGIYHYPFLLVSFGHLLMVFPYVYLGLHGAFRTFDDRYQTVALTFGVSRSRAWWQVKWPMLKPAIISAWAVGFSVSVVQYLPTLLLGGGRVLTVTTEAVAVGAGYDRRLAAIYGLAQALLPLLGFLFARFINRKKQWQG</sequence>
<protein>
    <submittedName>
        <fullName evidence="9">ABC transporter permease subunit</fullName>
    </submittedName>
</protein>
<feature type="transmembrane region" description="Helical" evidence="7">
    <location>
        <begin position="540"/>
        <end position="561"/>
    </location>
</feature>
<proteinExistence type="inferred from homology"/>
<keyword evidence="5 7" id="KW-1133">Transmembrane helix</keyword>
<evidence type="ECO:0000256" key="5">
    <source>
        <dbReference type="ARBA" id="ARBA00022989"/>
    </source>
</evidence>
<feature type="transmembrane region" description="Helical" evidence="7">
    <location>
        <begin position="20"/>
        <end position="45"/>
    </location>
</feature>
<name>A0ABT3N3M3_9GAMM</name>
<keyword evidence="6 7" id="KW-0472">Membrane</keyword>
<evidence type="ECO:0000259" key="8">
    <source>
        <dbReference type="PROSITE" id="PS50928"/>
    </source>
</evidence>
<gene>
    <name evidence="9" type="ORF">NX722_25605</name>
</gene>
<dbReference type="SUPFAM" id="SSF161098">
    <property type="entry name" value="MetI-like"/>
    <property type="match status" value="2"/>
</dbReference>